<dbReference type="Pfam" id="PF12228">
    <property type="entry name" value="DUF3604"/>
    <property type="match status" value="1"/>
</dbReference>
<dbReference type="PROSITE" id="PS51257">
    <property type="entry name" value="PROKAR_LIPOPROTEIN"/>
    <property type="match status" value="1"/>
</dbReference>
<evidence type="ECO:0000313" key="2">
    <source>
        <dbReference type="EMBL" id="QFU75387.1"/>
    </source>
</evidence>
<dbReference type="KEGG" id="halc:EY643_06830"/>
<name>A0A5P9NHT1_9GAMM</name>
<dbReference type="Proteomes" id="UP000326287">
    <property type="component" value="Chromosome"/>
</dbReference>
<evidence type="ECO:0000256" key="1">
    <source>
        <dbReference type="SAM" id="SignalP"/>
    </source>
</evidence>
<accession>A0A5P9NHT1</accession>
<proteinExistence type="predicted"/>
<evidence type="ECO:0000313" key="3">
    <source>
        <dbReference type="Proteomes" id="UP000326287"/>
    </source>
</evidence>
<reference evidence="2 3" key="1">
    <citation type="submission" date="2019-02" db="EMBL/GenBank/DDBJ databases">
        <authorList>
            <person name="Li S.-H."/>
        </authorList>
    </citation>
    <scope>NUCLEOTIDE SEQUENCE [LARGE SCALE GENOMIC DNA]</scope>
    <source>
        <strain evidence="2 3">IMCC14385</strain>
    </source>
</reference>
<dbReference type="EMBL" id="CP036422">
    <property type="protein sequence ID" value="QFU75387.1"/>
    <property type="molecule type" value="Genomic_DNA"/>
</dbReference>
<dbReference type="RefSeq" id="WP_152661493.1">
    <property type="nucleotide sequence ID" value="NZ_CP036422.1"/>
</dbReference>
<protein>
    <submittedName>
        <fullName evidence="2">DUF3604 domain-containing protein</fullName>
    </submittedName>
</protein>
<feature type="chain" id="PRO_5024877399" evidence="1">
    <location>
        <begin position="25"/>
        <end position="635"/>
    </location>
</feature>
<dbReference type="OrthoDB" id="543560at2"/>
<sequence length="635" mass="69996">MQTKQRYPLLVLLCSLLLAGCNKEAENQQRTDVQADPAAQASYPAQLFWGDTHLHTSNSVDAFGFGNRLGAEAALRFARGEAVTSTRGVQAKLTRPLDFLVISDHSDAIGATRALYEAPRMLLPGKQLKRWWDMMHESEEGSLQVTAEIIDLGASGEAPSAEEAALFEDDKRISKLWRSHNKIVDDYNQPGQFTAFVGFEYTPMPNGNNLHRVVMFRDGSEKTNTVTPIPSLTNPDPEQLWAWMAQYEANTGGQVLAMPHNSNVSNGLMFAMTRLDGSPIDKAYAEIRAKYEPVVEITQIKGDSETHPFLSPNDEFADYGNTGWDTCNLSCTEQTSEDDYAGSYTREALKRGLQLQAQTGVNPYAFGVIGSTDSHTSLATADENNFFGKHTGNEINVEGRALAPQNLGTREGRFGWHYLSSGYAAVWATSNTREAIFDAFMRREVYATTGPRIQVRMFAGYDFSDADLGDKLVAEGYARGVPMGGELPESDGKAPSFLLSALMDPESASLDRIQIVKGWIDAEGGTHEKVYNLGWSDEKNRKIDALGKLPAVANTVDLGTGTWDNNGGAPALEAAWTDPDFDPAQSAFYYARVLEIPTPTWASLDAIKYGLELPDDVLRVHQERAYTSPIWYYAR</sequence>
<keyword evidence="3" id="KW-1185">Reference proteome</keyword>
<gene>
    <name evidence="2" type="ORF">EY643_06830</name>
</gene>
<dbReference type="InterPro" id="IPR022028">
    <property type="entry name" value="DUF3604"/>
</dbReference>
<dbReference type="AlphaFoldDB" id="A0A5P9NHT1"/>
<feature type="signal peptide" evidence="1">
    <location>
        <begin position="1"/>
        <end position="24"/>
    </location>
</feature>
<dbReference type="Gene3D" id="3.20.20.140">
    <property type="entry name" value="Metal-dependent hydrolases"/>
    <property type="match status" value="1"/>
</dbReference>
<organism evidence="2 3">
    <name type="scientific">Halioglobus maricola</name>
    <dbReference type="NCBI Taxonomy" id="2601894"/>
    <lineage>
        <taxon>Bacteria</taxon>
        <taxon>Pseudomonadati</taxon>
        <taxon>Pseudomonadota</taxon>
        <taxon>Gammaproteobacteria</taxon>
        <taxon>Cellvibrionales</taxon>
        <taxon>Halieaceae</taxon>
        <taxon>Halioglobus</taxon>
    </lineage>
</organism>
<keyword evidence="1" id="KW-0732">Signal</keyword>